<dbReference type="AlphaFoldDB" id="A0AAD9PAV9"/>
<evidence type="ECO:0000313" key="1">
    <source>
        <dbReference type="EMBL" id="KAK2191390.1"/>
    </source>
</evidence>
<dbReference type="Proteomes" id="UP001209878">
    <property type="component" value="Unassembled WGS sequence"/>
</dbReference>
<comment type="caution">
    <text evidence="1">The sequence shown here is derived from an EMBL/GenBank/DDBJ whole genome shotgun (WGS) entry which is preliminary data.</text>
</comment>
<accession>A0AAD9PAV9</accession>
<keyword evidence="2" id="KW-1185">Reference proteome</keyword>
<gene>
    <name evidence="1" type="ORF">NP493_53g08062</name>
</gene>
<reference evidence="1" key="1">
    <citation type="journal article" date="2023" name="Mol. Biol. Evol.">
        <title>Third-Generation Sequencing Reveals the Adaptive Role of the Epigenome in Three Deep-Sea Polychaetes.</title>
        <authorList>
            <person name="Perez M."/>
            <person name="Aroh O."/>
            <person name="Sun Y."/>
            <person name="Lan Y."/>
            <person name="Juniper S.K."/>
            <person name="Young C.R."/>
            <person name="Angers B."/>
            <person name="Qian P.Y."/>
        </authorList>
    </citation>
    <scope>NUCLEOTIDE SEQUENCE</scope>
    <source>
        <strain evidence="1">R07B-5</strain>
    </source>
</reference>
<protein>
    <submittedName>
        <fullName evidence="1">Uncharacterized protein</fullName>
    </submittedName>
</protein>
<dbReference type="EMBL" id="JAODUO010000053">
    <property type="protein sequence ID" value="KAK2191390.1"/>
    <property type="molecule type" value="Genomic_DNA"/>
</dbReference>
<proteinExistence type="predicted"/>
<name>A0AAD9PAV9_RIDPI</name>
<organism evidence="1 2">
    <name type="scientific">Ridgeia piscesae</name>
    <name type="common">Tubeworm</name>
    <dbReference type="NCBI Taxonomy" id="27915"/>
    <lineage>
        <taxon>Eukaryota</taxon>
        <taxon>Metazoa</taxon>
        <taxon>Spiralia</taxon>
        <taxon>Lophotrochozoa</taxon>
        <taxon>Annelida</taxon>
        <taxon>Polychaeta</taxon>
        <taxon>Sedentaria</taxon>
        <taxon>Canalipalpata</taxon>
        <taxon>Sabellida</taxon>
        <taxon>Siboglinidae</taxon>
        <taxon>Ridgeia</taxon>
    </lineage>
</organism>
<evidence type="ECO:0000313" key="2">
    <source>
        <dbReference type="Proteomes" id="UP001209878"/>
    </source>
</evidence>
<sequence length="170" mass="18736">MAHQPVLGPGDAGVIEGSLQRLDLGEEVVVDLLVIGEIREACLGHHALLILEVVLCDLVQLADERGTFWVLGAIEDALKDGLVLSIDVVVHHTEGFIPHIGFWNLERHDVGCNFGWSLNKFYETSAAVDDGTCRTLSIYSVGQWSIRVHPHAWICASAHVRPKTTRSIHF</sequence>